<name>A0A0V1HCS6_TRIPS</name>
<comment type="caution">
    <text evidence="1">The sequence shown here is derived from an EMBL/GenBank/DDBJ whole genome shotgun (WGS) entry which is preliminary data.</text>
</comment>
<dbReference type="AlphaFoldDB" id="A0A0V1HCS6"/>
<sequence length="201" mass="22659">MVNSKSYLLTRFIYVSSYFGKEVIASLFLDAQFCRSDCKADYFMRIEQYVALKQLSSLTSKSCLVKTAFGDFCWLLSSFSASDSLAICVGTTKSSFEISIVSALPSGDPGVEPLMRNEFDDDPFPSMILKSLSYPFGNYIDRSLFNTLQASLRLTFTDIPCFKQNFEMKTALECELLHYAQLHNVCTVMQYAQLSVMQIIG</sequence>
<protein>
    <submittedName>
        <fullName evidence="1">Uncharacterized protein</fullName>
    </submittedName>
</protein>
<keyword evidence="2" id="KW-1185">Reference proteome</keyword>
<reference evidence="1 2" key="1">
    <citation type="submission" date="2015-01" db="EMBL/GenBank/DDBJ databases">
        <title>Evolution of Trichinella species and genotypes.</title>
        <authorList>
            <person name="Korhonen P.K."/>
            <person name="Edoardo P."/>
            <person name="Giuseppe L.R."/>
            <person name="Gasser R.B."/>
        </authorList>
    </citation>
    <scope>NUCLEOTIDE SEQUENCE [LARGE SCALE GENOMIC DNA]</scope>
    <source>
        <strain evidence="1">ISS588</strain>
    </source>
</reference>
<organism evidence="1 2">
    <name type="scientific">Trichinella pseudospiralis</name>
    <name type="common">Parasitic roundworm</name>
    <dbReference type="NCBI Taxonomy" id="6337"/>
    <lineage>
        <taxon>Eukaryota</taxon>
        <taxon>Metazoa</taxon>
        <taxon>Ecdysozoa</taxon>
        <taxon>Nematoda</taxon>
        <taxon>Enoplea</taxon>
        <taxon>Dorylaimia</taxon>
        <taxon>Trichinellida</taxon>
        <taxon>Trichinellidae</taxon>
        <taxon>Trichinella</taxon>
    </lineage>
</organism>
<evidence type="ECO:0000313" key="1">
    <source>
        <dbReference type="EMBL" id="KRZ08169.1"/>
    </source>
</evidence>
<dbReference type="Proteomes" id="UP000054805">
    <property type="component" value="Unassembled WGS sequence"/>
</dbReference>
<gene>
    <name evidence="1" type="ORF">T4B_4613</name>
</gene>
<proteinExistence type="predicted"/>
<evidence type="ECO:0000313" key="2">
    <source>
        <dbReference type="Proteomes" id="UP000054805"/>
    </source>
</evidence>
<dbReference type="EMBL" id="JYDS01000401">
    <property type="protein sequence ID" value="KRZ08169.1"/>
    <property type="molecule type" value="Genomic_DNA"/>
</dbReference>
<accession>A0A0V1HCS6</accession>